<comment type="caution">
    <text evidence="1">The sequence shown here is derived from an EMBL/GenBank/DDBJ whole genome shotgun (WGS) entry which is preliminary data.</text>
</comment>
<accession>A0ABN7WKD9</accession>
<sequence length="210" mass="23943">MSNKSLLKILSVNLSDVTKGAGASLSEIESYFKTFDQSNISEAFDATRNNQKKVITANEWFAFTEKLYNLQVESQSGFKNLIKYLGEKRKNNELIGNPTGESINFFYLKTAIKQYNEKKYDSAYGLFRHLTCKGSEKNTGKEAIQIYGISMYYIALCKLNGNGTEKDFNYALSVPKYLEECNKHSDALKLYELLNSEDKDLKDNTNILLH</sequence>
<evidence type="ECO:0000313" key="1">
    <source>
        <dbReference type="EMBL" id="CAG8834509.1"/>
    </source>
</evidence>
<feature type="non-terminal residue" evidence="1">
    <location>
        <position position="210"/>
    </location>
</feature>
<dbReference type="Proteomes" id="UP000789901">
    <property type="component" value="Unassembled WGS sequence"/>
</dbReference>
<reference evidence="1 2" key="1">
    <citation type="submission" date="2021-06" db="EMBL/GenBank/DDBJ databases">
        <authorList>
            <person name="Kallberg Y."/>
            <person name="Tangrot J."/>
            <person name="Rosling A."/>
        </authorList>
    </citation>
    <scope>NUCLEOTIDE SEQUENCE [LARGE SCALE GENOMIC DNA]</scope>
    <source>
        <strain evidence="1 2">120-4 pot B 10/14</strain>
    </source>
</reference>
<organism evidence="1 2">
    <name type="scientific">Gigaspora margarita</name>
    <dbReference type="NCBI Taxonomy" id="4874"/>
    <lineage>
        <taxon>Eukaryota</taxon>
        <taxon>Fungi</taxon>
        <taxon>Fungi incertae sedis</taxon>
        <taxon>Mucoromycota</taxon>
        <taxon>Glomeromycotina</taxon>
        <taxon>Glomeromycetes</taxon>
        <taxon>Diversisporales</taxon>
        <taxon>Gigasporaceae</taxon>
        <taxon>Gigaspora</taxon>
    </lineage>
</organism>
<protein>
    <submittedName>
        <fullName evidence="1">18438_t:CDS:1</fullName>
    </submittedName>
</protein>
<gene>
    <name evidence="1" type="ORF">GMARGA_LOCUS32094</name>
</gene>
<dbReference type="EMBL" id="CAJVQB010049505">
    <property type="protein sequence ID" value="CAG8834509.1"/>
    <property type="molecule type" value="Genomic_DNA"/>
</dbReference>
<proteinExistence type="predicted"/>
<name>A0ABN7WKD9_GIGMA</name>
<keyword evidence="2" id="KW-1185">Reference proteome</keyword>
<evidence type="ECO:0000313" key="2">
    <source>
        <dbReference type="Proteomes" id="UP000789901"/>
    </source>
</evidence>